<organism evidence="3 4">
    <name type="scientific">Sphingomonas parva</name>
    <dbReference type="NCBI Taxonomy" id="2555898"/>
    <lineage>
        <taxon>Bacteria</taxon>
        <taxon>Pseudomonadati</taxon>
        <taxon>Pseudomonadota</taxon>
        <taxon>Alphaproteobacteria</taxon>
        <taxon>Sphingomonadales</taxon>
        <taxon>Sphingomonadaceae</taxon>
        <taxon>Sphingomonas</taxon>
    </lineage>
</organism>
<dbReference type="OrthoDB" id="9809549at2"/>
<sequence length="492" mass="50752">MGLGRRRLPPRRAGGDARMPRQHRFHPHLARRGSAVGGYKMTKAFVRALAAIGALLLAASPASAQQAVGAWNGRLTVGAMSLRIGVEVTRGADGTLSGTMSSPDQGAAGIPLSAVTLAGTHFSFEAPSIRGRYQAEWDAAQGGWAGTWTQGQALPLVLRPGAVAAPARPQAPKPPFPYSEEEVAIDAAAGVRLACTFTRPRGTGPVPAVFLVSGSGPQDRDEALAGHRPFAVLADHLTRAGIAVLRCDDRGFDRSTGDFATSVTQDYAADAIAVLAWLRRQQGIGKVGLVGHSEGGVVGPMVAARDPKLAFLALLAAPGIPMADLLVAQAEAVARSIGMPAERAAQEGQVTRRVIEAVAGAPSAEAARAAASRTLAEAGAGSEAIANQSAMVATPWFRGIAAYDPRPALAALRLPVLAINGATDTQVLAGPNLAGIREATRGNADVTIVELPGLNHLLQTSASGAPTAYAATEETMSPSALNLIAEWILKRR</sequence>
<proteinExistence type="predicted"/>
<dbReference type="Gene3D" id="3.40.50.1820">
    <property type="entry name" value="alpha/beta hydrolase"/>
    <property type="match status" value="1"/>
</dbReference>
<dbReference type="Pfam" id="PF02129">
    <property type="entry name" value="Peptidase_S15"/>
    <property type="match status" value="1"/>
</dbReference>
<dbReference type="SUPFAM" id="SSF53474">
    <property type="entry name" value="alpha/beta-Hydrolases"/>
    <property type="match status" value="1"/>
</dbReference>
<dbReference type="PANTHER" id="PTHR43265">
    <property type="entry name" value="ESTERASE ESTD"/>
    <property type="match status" value="1"/>
</dbReference>
<dbReference type="InterPro" id="IPR053145">
    <property type="entry name" value="AB_hydrolase_Est10"/>
</dbReference>
<protein>
    <submittedName>
        <fullName evidence="3">Alpha/beta hydrolase</fullName>
    </submittedName>
</protein>
<keyword evidence="3" id="KW-0378">Hydrolase</keyword>
<feature type="compositionally biased region" description="Basic residues" evidence="1">
    <location>
        <begin position="1"/>
        <end position="10"/>
    </location>
</feature>
<dbReference type="InterPro" id="IPR000383">
    <property type="entry name" value="Xaa-Pro-like_dom"/>
</dbReference>
<name>A0A4Y8ZTD3_9SPHN</name>
<gene>
    <name evidence="3" type="ORF">E2493_05455</name>
</gene>
<dbReference type="Proteomes" id="UP000298213">
    <property type="component" value="Unassembled WGS sequence"/>
</dbReference>
<comment type="caution">
    <text evidence="3">The sequence shown here is derived from an EMBL/GenBank/DDBJ whole genome shotgun (WGS) entry which is preliminary data.</text>
</comment>
<accession>A0A4Y8ZTD3</accession>
<evidence type="ECO:0000313" key="4">
    <source>
        <dbReference type="Proteomes" id="UP000298213"/>
    </source>
</evidence>
<evidence type="ECO:0000313" key="3">
    <source>
        <dbReference type="EMBL" id="TFI59288.1"/>
    </source>
</evidence>
<evidence type="ECO:0000256" key="1">
    <source>
        <dbReference type="SAM" id="MobiDB-lite"/>
    </source>
</evidence>
<evidence type="ECO:0000259" key="2">
    <source>
        <dbReference type="Pfam" id="PF02129"/>
    </source>
</evidence>
<dbReference type="EMBL" id="SPDV01000008">
    <property type="protein sequence ID" value="TFI59288.1"/>
    <property type="molecule type" value="Genomic_DNA"/>
</dbReference>
<reference evidence="3 4" key="1">
    <citation type="submission" date="2019-03" db="EMBL/GenBank/DDBJ databases">
        <title>Genome sequence of Sphingomonas sp. 17J27-24.</title>
        <authorList>
            <person name="Kim M."/>
            <person name="Maeng S."/>
            <person name="Sathiyaraj S."/>
        </authorList>
    </citation>
    <scope>NUCLEOTIDE SEQUENCE [LARGE SCALE GENOMIC DNA]</scope>
    <source>
        <strain evidence="3 4">17J27-24</strain>
    </source>
</reference>
<dbReference type="GO" id="GO:0052689">
    <property type="term" value="F:carboxylic ester hydrolase activity"/>
    <property type="evidence" value="ECO:0007669"/>
    <property type="project" value="TreeGrafter"/>
</dbReference>
<feature type="domain" description="Xaa-Pro dipeptidyl-peptidase-like" evidence="2">
    <location>
        <begin position="190"/>
        <end position="428"/>
    </location>
</feature>
<feature type="region of interest" description="Disordered" evidence="1">
    <location>
        <begin position="1"/>
        <end position="24"/>
    </location>
</feature>
<dbReference type="InterPro" id="IPR029058">
    <property type="entry name" value="AB_hydrolase_fold"/>
</dbReference>
<dbReference type="AlphaFoldDB" id="A0A4Y8ZTD3"/>
<keyword evidence="4" id="KW-1185">Reference proteome</keyword>
<dbReference type="PANTHER" id="PTHR43265:SF1">
    <property type="entry name" value="ESTERASE ESTD"/>
    <property type="match status" value="1"/>
</dbReference>